<reference evidence="7 8" key="1">
    <citation type="journal article" date="2020" name="Genome Biol. Evol.">
        <title>Comparative genomics of strictly vertically transmitted, feminizing microsporidia endosymbionts of amphipod crustaceans.</title>
        <authorList>
            <person name="Cormier A."/>
            <person name="Chebbi M.A."/>
            <person name="Giraud I."/>
            <person name="Wattier R."/>
            <person name="Teixeira M."/>
            <person name="Gilbert C."/>
            <person name="Rigaud T."/>
            <person name="Cordaux R."/>
        </authorList>
    </citation>
    <scope>NUCLEOTIDE SEQUENCE [LARGE SCALE GENOMIC DNA]</scope>
    <source>
        <strain evidence="7 8">Ou3-Ou53</strain>
    </source>
</reference>
<dbReference type="GO" id="GO:0000209">
    <property type="term" value="P:protein polyubiquitination"/>
    <property type="evidence" value="ECO:0007669"/>
    <property type="project" value="InterPro"/>
</dbReference>
<evidence type="ECO:0000256" key="2">
    <source>
        <dbReference type="ARBA" id="ARBA00012485"/>
    </source>
</evidence>
<evidence type="ECO:0000313" key="7">
    <source>
        <dbReference type="EMBL" id="KAF9764994.1"/>
    </source>
</evidence>
<dbReference type="Gene3D" id="3.30.2160.10">
    <property type="entry name" value="Hect, E3 ligase catalytic domain"/>
    <property type="match status" value="1"/>
</dbReference>
<comment type="caution">
    <text evidence="7">The sequence shown here is derived from an EMBL/GenBank/DDBJ whole genome shotgun (WGS) entry which is preliminary data.</text>
</comment>
<dbReference type="Pfam" id="PF00632">
    <property type="entry name" value="HECT"/>
    <property type="match status" value="1"/>
</dbReference>
<dbReference type="CDD" id="cd00078">
    <property type="entry name" value="HECTc"/>
    <property type="match status" value="1"/>
</dbReference>
<keyword evidence="3" id="KW-0808">Transferase</keyword>
<keyword evidence="4 5" id="KW-0833">Ubl conjugation pathway</keyword>
<evidence type="ECO:0000256" key="3">
    <source>
        <dbReference type="ARBA" id="ARBA00022679"/>
    </source>
</evidence>
<dbReference type="FunFam" id="3.30.2410.10:FF:000003">
    <property type="entry name" value="probable E3 ubiquitin-protein ligase HERC4 isoform X1"/>
    <property type="match status" value="1"/>
</dbReference>
<keyword evidence="7" id="KW-0436">Ligase</keyword>
<evidence type="ECO:0000259" key="6">
    <source>
        <dbReference type="PROSITE" id="PS50237"/>
    </source>
</evidence>
<dbReference type="PANTHER" id="PTHR45700:SF2">
    <property type="entry name" value="UBIQUITIN-PROTEIN LIGASE E3C"/>
    <property type="match status" value="1"/>
</dbReference>
<name>A0A9P6H1K8_9MICR</name>
<dbReference type="EC" id="2.3.2.26" evidence="2"/>
<dbReference type="GO" id="GO:0061630">
    <property type="term" value="F:ubiquitin protein ligase activity"/>
    <property type="evidence" value="ECO:0007669"/>
    <property type="project" value="UniProtKB-EC"/>
</dbReference>
<dbReference type="InterPro" id="IPR044611">
    <property type="entry name" value="E3A/B/C-like"/>
</dbReference>
<evidence type="ECO:0000256" key="1">
    <source>
        <dbReference type="ARBA" id="ARBA00000885"/>
    </source>
</evidence>
<gene>
    <name evidence="7" type="primary">Ube3a</name>
    <name evidence="7" type="ORF">NGRA_0082</name>
</gene>
<dbReference type="InterPro" id="IPR035983">
    <property type="entry name" value="Hect_E3_ubiquitin_ligase"/>
</dbReference>
<accession>A0A9P6H1K8</accession>
<dbReference type="Gene3D" id="3.90.1750.10">
    <property type="entry name" value="Hect, E3 ligase catalytic domains"/>
    <property type="match status" value="1"/>
</dbReference>
<comment type="catalytic activity">
    <reaction evidence="1">
        <text>S-ubiquitinyl-[E2 ubiquitin-conjugating enzyme]-L-cysteine + [acceptor protein]-L-lysine = [E2 ubiquitin-conjugating enzyme]-L-cysteine + N(6)-ubiquitinyl-[acceptor protein]-L-lysine.</text>
        <dbReference type="EC" id="2.3.2.26"/>
    </reaction>
</comment>
<dbReference type="PROSITE" id="PS50237">
    <property type="entry name" value="HECT"/>
    <property type="match status" value="1"/>
</dbReference>
<dbReference type="Gene3D" id="3.30.2410.10">
    <property type="entry name" value="Hect, E3 ligase catalytic domain"/>
    <property type="match status" value="1"/>
</dbReference>
<organism evidence="7 8">
    <name type="scientific">Nosema granulosis</name>
    <dbReference type="NCBI Taxonomy" id="83296"/>
    <lineage>
        <taxon>Eukaryota</taxon>
        <taxon>Fungi</taxon>
        <taxon>Fungi incertae sedis</taxon>
        <taxon>Microsporidia</taxon>
        <taxon>Nosematidae</taxon>
        <taxon>Nosema</taxon>
    </lineage>
</organism>
<dbReference type="AlphaFoldDB" id="A0A9P6H1K8"/>
<protein>
    <recommendedName>
        <fullName evidence="2">HECT-type E3 ubiquitin transferase</fullName>
        <ecNumber evidence="2">2.3.2.26</ecNumber>
    </recommendedName>
</protein>
<dbReference type="GO" id="GO:0006511">
    <property type="term" value="P:ubiquitin-dependent protein catabolic process"/>
    <property type="evidence" value="ECO:0007669"/>
    <property type="project" value="TreeGrafter"/>
</dbReference>
<dbReference type="SMART" id="SM00119">
    <property type="entry name" value="HECTc"/>
    <property type="match status" value="1"/>
</dbReference>
<dbReference type="InterPro" id="IPR000569">
    <property type="entry name" value="HECT_dom"/>
</dbReference>
<proteinExistence type="predicted"/>
<dbReference type="OrthoDB" id="8068875at2759"/>
<evidence type="ECO:0000256" key="5">
    <source>
        <dbReference type="PROSITE-ProRule" id="PRU00104"/>
    </source>
</evidence>
<evidence type="ECO:0000256" key="4">
    <source>
        <dbReference type="ARBA" id="ARBA00022786"/>
    </source>
</evidence>
<feature type="domain" description="HECT" evidence="6">
    <location>
        <begin position="536"/>
        <end position="858"/>
    </location>
</feature>
<sequence>MEKKMMKTYIQQLKFGCKRPSCSKIFCKAASDDLVVEAVASILSLYAEDFVCENINKTIINNIDFKRHTERGFWATDMMFFYLDLFQSKKNDMLILNSCSLSAATPYIFEDCEADWDSKIFGNVTNRKIQNKAKILEKRVENIAIDCHNVENSHKFCKFFNKKNYTQEEAVVLTGVVGILLRKYEKCQNYALGLLVLRIITLLGNRISLNSQQFSTVYKIFFSIHLITINQKNKDSFEYNKSAMELVRNGFEHPCCDCTYQDYEVSLNNSAKRARSNEESTVSLLEQSSVLDENESTVDDGYVSPSIRQTEQVPVHNVTISTDFDLGTSIQSNINNSPCLDIQNETDDSVLTELKNSYENESTTFDREECYQNVVVKKNMKFTCLNVQVFSKNDIIKSVATISSYLNSVVVTDIRENKKIETSLNIFHLLYLINEKMQVLSYKRFYLPNFCAKIDFREEFKFYRAKSKTPLNFSFILPVHVKAELIKAETNDMMKASLQDSFFRALFEGHIGPYLFITVNREDVYNESMDIIRCLNLEDVRKQLRITFKNEEGVDSGGIRKEYFQLLSHEIKCDERLFNIQESTIWLRNDCMDISAYISIGRILGIALYNNVVLNIPFPSVFFKKLLNKKTTFYDLREIEPELFASLNNLKKLPSDVIDSLGLTFTITYLSSKSKTKSYNLAEDKSERKVTKANINSFVNRYADFYINRLIHRQFEAIKKGFFFVIEKDTLLYLDHKELEKIIMGSNDFDVHALRSTASYSGYTQESKIIVWFWEIFESYNKTMKKKLLQFITGNDRIPVAGSASLKLIIMKNGCDTERLPSSQTCFNTLLLPEYSTKSKFENKLITALEMTAGFYLL</sequence>
<feature type="active site" description="Glycyl thioester intermediate" evidence="5">
    <location>
        <position position="826"/>
    </location>
</feature>
<dbReference type="EMBL" id="SBJO01000003">
    <property type="protein sequence ID" value="KAF9764994.1"/>
    <property type="molecule type" value="Genomic_DNA"/>
</dbReference>
<dbReference type="Proteomes" id="UP000740883">
    <property type="component" value="Unassembled WGS sequence"/>
</dbReference>
<dbReference type="PANTHER" id="PTHR45700">
    <property type="entry name" value="UBIQUITIN-PROTEIN LIGASE E3C"/>
    <property type="match status" value="1"/>
</dbReference>
<evidence type="ECO:0000313" key="8">
    <source>
        <dbReference type="Proteomes" id="UP000740883"/>
    </source>
</evidence>
<dbReference type="GO" id="GO:0016874">
    <property type="term" value="F:ligase activity"/>
    <property type="evidence" value="ECO:0007669"/>
    <property type="project" value="UniProtKB-KW"/>
</dbReference>
<dbReference type="SUPFAM" id="SSF56204">
    <property type="entry name" value="Hect, E3 ligase catalytic domain"/>
    <property type="match status" value="1"/>
</dbReference>
<keyword evidence="8" id="KW-1185">Reference proteome</keyword>